<feature type="active site" evidence="5">
    <location>
        <position position="272"/>
    </location>
</feature>
<comment type="similarity">
    <text evidence="1 6">Belongs to the aldehyde dehydrogenase family.</text>
</comment>
<accession>A0A0D6EM87</accession>
<dbReference type="InterPro" id="IPR015590">
    <property type="entry name" value="Aldehyde_DH_dom"/>
</dbReference>
<dbReference type="PROSITE" id="PS00687">
    <property type="entry name" value="ALDEHYDE_DEHYDR_GLU"/>
    <property type="match status" value="1"/>
</dbReference>
<dbReference type="AlphaFoldDB" id="A0A0D6EM87"/>
<evidence type="ECO:0000256" key="4">
    <source>
        <dbReference type="ARBA" id="ARBA00024226"/>
    </source>
</evidence>
<dbReference type="PANTHER" id="PTHR11699">
    <property type="entry name" value="ALDEHYDE DEHYDROGENASE-RELATED"/>
    <property type="match status" value="1"/>
</dbReference>
<feature type="domain" description="Aldehyde dehydrogenase" evidence="7">
    <location>
        <begin position="181"/>
        <end position="498"/>
    </location>
</feature>
<dbReference type="Gene3D" id="3.40.309.10">
    <property type="entry name" value="Aldehyde Dehydrogenase, Chain A, domain 2"/>
    <property type="match status" value="1"/>
</dbReference>
<evidence type="ECO:0000256" key="1">
    <source>
        <dbReference type="ARBA" id="ARBA00009986"/>
    </source>
</evidence>
<evidence type="ECO:0000313" key="8">
    <source>
        <dbReference type="EMBL" id="CEQ41051.1"/>
    </source>
</evidence>
<keyword evidence="9" id="KW-1185">Reference proteome</keyword>
<name>A0A0D6EM87_SPOSA</name>
<dbReference type="InterPro" id="IPR016162">
    <property type="entry name" value="Ald_DH_N"/>
</dbReference>
<dbReference type="FunFam" id="3.40.605.10:FF:000029">
    <property type="entry name" value="Aldehyde dehydrogenase, mitochondrial"/>
    <property type="match status" value="1"/>
</dbReference>
<evidence type="ECO:0000256" key="6">
    <source>
        <dbReference type="RuleBase" id="RU003345"/>
    </source>
</evidence>
<evidence type="ECO:0000256" key="5">
    <source>
        <dbReference type="PROSITE-ProRule" id="PRU10007"/>
    </source>
</evidence>
<dbReference type="SUPFAM" id="SSF53720">
    <property type="entry name" value="ALDH-like"/>
    <property type="match status" value="1"/>
</dbReference>
<dbReference type="GO" id="GO:0004029">
    <property type="term" value="F:aldehyde dehydrogenase (NAD+) activity"/>
    <property type="evidence" value="ECO:0007669"/>
    <property type="project" value="UniProtKB-EC"/>
</dbReference>
<keyword evidence="3" id="KW-0520">NAD</keyword>
<dbReference type="EMBL" id="CENE01000011">
    <property type="protein sequence ID" value="CEQ41051.1"/>
    <property type="molecule type" value="Genomic_DNA"/>
</dbReference>
<gene>
    <name evidence="8" type="primary">SPOSA6832_02726</name>
</gene>
<dbReference type="InterPro" id="IPR029510">
    <property type="entry name" value="Ald_DH_CS_GLU"/>
</dbReference>
<dbReference type="Pfam" id="PF00171">
    <property type="entry name" value="Aldedh"/>
    <property type="match status" value="2"/>
</dbReference>
<reference evidence="9" key="1">
    <citation type="submission" date="2015-02" db="EMBL/GenBank/DDBJ databases">
        <authorList>
            <person name="Gon?alves P."/>
        </authorList>
    </citation>
    <scope>NUCLEOTIDE SEQUENCE [LARGE SCALE GENOMIC DNA]</scope>
</reference>
<organism evidence="8 9">
    <name type="scientific">Sporidiobolus salmonicolor</name>
    <name type="common">Yeast-like fungus</name>
    <name type="synonym">Sporobolomyces salmonicolor</name>
    <dbReference type="NCBI Taxonomy" id="5005"/>
    <lineage>
        <taxon>Eukaryota</taxon>
        <taxon>Fungi</taxon>
        <taxon>Dikarya</taxon>
        <taxon>Basidiomycota</taxon>
        <taxon>Pucciniomycotina</taxon>
        <taxon>Microbotryomycetes</taxon>
        <taxon>Sporidiobolales</taxon>
        <taxon>Sporidiobolaceae</taxon>
        <taxon>Sporobolomyces</taxon>
    </lineage>
</organism>
<protein>
    <recommendedName>
        <fullName evidence="4">aldehyde dehydrogenase (NAD(+))</fullName>
        <ecNumber evidence="4">1.2.1.3</ecNumber>
    </recommendedName>
</protein>
<feature type="domain" description="Aldehyde dehydrogenase" evidence="7">
    <location>
        <begin position="16"/>
        <end position="158"/>
    </location>
</feature>
<dbReference type="Gene3D" id="3.40.605.10">
    <property type="entry name" value="Aldehyde Dehydrogenase, Chain A, domain 1"/>
    <property type="match status" value="1"/>
</dbReference>
<dbReference type="InterPro" id="IPR016163">
    <property type="entry name" value="Ald_DH_C"/>
</dbReference>
<evidence type="ECO:0000259" key="7">
    <source>
        <dbReference type="Pfam" id="PF00171"/>
    </source>
</evidence>
<dbReference type="Proteomes" id="UP000243876">
    <property type="component" value="Unassembled WGS sequence"/>
</dbReference>
<sequence length="504" mass="54178">MTQYETRLFIANEFCESSDRRLFLLRNPATGENVCHVHEAGQRDIDRAVEAALAAQPAWAATNVHVRQKALNKLADLLDEHADQIAELDAISTGRPIAYSKARSRLDRGALRSVADLAGCVLGESSLLTPGQLGFTLRQPFGVCAGILPFNAPVATYVLLAQPPSSLIELTVTVEVRRRICAKLGPAVAAGNAIILKPSEKSPLSACFIAGLTKEAGFPPGIVQVVSGAGMTGRLLAEHLKIRKISFTGSSRVGRLIAAAAAQSNLKDVDLELGGKSPAIIFEDADIKEAAKGCAHRALSLPMLQANSRIYVHQTIRDKFLEVLKSEMKQYKHGNPCDKDTTLGYAHERQGTRVAEYIALGKKEGKCELGGNRVGDKGYFFEPTLFIDVPDEARINREEVLGPVGIVHTFKDEKEVIRRANNTECPSLSPSGSLASVFTKDISRALRLVAALEAGGVSVNVTSPVFASGLPFGGVKQSGMGREYGVDAVKRYLEVKSVIIKVAE</sequence>
<dbReference type="InterPro" id="IPR016161">
    <property type="entry name" value="Ald_DH/histidinol_DH"/>
</dbReference>
<keyword evidence="2 6" id="KW-0560">Oxidoreductase</keyword>
<proteinExistence type="inferred from homology"/>
<evidence type="ECO:0000256" key="2">
    <source>
        <dbReference type="ARBA" id="ARBA00023002"/>
    </source>
</evidence>
<evidence type="ECO:0000256" key="3">
    <source>
        <dbReference type="ARBA" id="ARBA00023027"/>
    </source>
</evidence>
<evidence type="ECO:0000313" key="9">
    <source>
        <dbReference type="Proteomes" id="UP000243876"/>
    </source>
</evidence>
<dbReference type="EC" id="1.2.1.3" evidence="4"/>
<dbReference type="OrthoDB" id="310895at2759"/>